<keyword evidence="2" id="KW-1185">Reference proteome</keyword>
<organism evidence="1 2">
    <name type="scientific">Aphanothece sacrum FPU1</name>
    <dbReference type="NCBI Taxonomy" id="1920663"/>
    <lineage>
        <taxon>Bacteria</taxon>
        <taxon>Bacillati</taxon>
        <taxon>Cyanobacteriota</taxon>
        <taxon>Cyanophyceae</taxon>
        <taxon>Oscillatoriophycideae</taxon>
        <taxon>Chroococcales</taxon>
        <taxon>Aphanothecaceae</taxon>
        <taxon>Aphanothece</taxon>
    </lineage>
</organism>
<dbReference type="EMBL" id="BDQK01000013">
    <property type="protein sequence ID" value="GBF81706.1"/>
    <property type="molecule type" value="Genomic_DNA"/>
</dbReference>
<dbReference type="RefSeq" id="WP_124974483.1">
    <property type="nucleotide sequence ID" value="NZ_BDQK01000013.1"/>
</dbReference>
<protein>
    <submittedName>
        <fullName evidence="1">L-asparaginase II</fullName>
    </submittedName>
</protein>
<evidence type="ECO:0000313" key="1">
    <source>
        <dbReference type="EMBL" id="GBF81706.1"/>
    </source>
</evidence>
<dbReference type="InterPro" id="IPR010349">
    <property type="entry name" value="Asparaginase_II"/>
</dbReference>
<evidence type="ECO:0000313" key="2">
    <source>
        <dbReference type="Proteomes" id="UP000287247"/>
    </source>
</evidence>
<dbReference type="PANTHER" id="PTHR42110:SF1">
    <property type="entry name" value="L-ASPARAGINASE, PUTATIVE (AFU_ORTHOLOGUE AFUA_3G11890)-RELATED"/>
    <property type="match status" value="1"/>
</dbReference>
<dbReference type="OrthoDB" id="9770793at2"/>
<name>A0A401IKF3_APHSA</name>
<dbReference type="PANTHER" id="PTHR42110">
    <property type="entry name" value="L-ASPARAGINASE, PUTATIVE (AFU_ORTHOLOGUE AFUA_3G11890)-RELATED"/>
    <property type="match status" value="1"/>
</dbReference>
<dbReference type="Proteomes" id="UP000287247">
    <property type="component" value="Unassembled WGS sequence"/>
</dbReference>
<reference evidence="2" key="1">
    <citation type="submission" date="2017-05" db="EMBL/GenBank/DDBJ databases">
        <title>Physiological properties and genetic analysis related to exopolysaccharide production of fresh-water unicellular cyanobacterium Aphanothece sacrum, Suizenji Nori, that has been cultured as a food source in Japan.</title>
        <authorList>
            <person name="Kanesaki Y."/>
            <person name="Yoshikawa S."/>
            <person name="Ohki K."/>
        </authorList>
    </citation>
    <scope>NUCLEOTIDE SEQUENCE [LARGE SCALE GENOMIC DNA]</scope>
    <source>
        <strain evidence="2">FPU1</strain>
    </source>
</reference>
<dbReference type="Pfam" id="PF06089">
    <property type="entry name" value="Asparaginase_II"/>
    <property type="match status" value="1"/>
</dbReference>
<dbReference type="AlphaFoldDB" id="A0A401IKF3"/>
<gene>
    <name evidence="1" type="ORF">AsFPU1_3125</name>
</gene>
<comment type="caution">
    <text evidence="1">The sequence shown here is derived from an EMBL/GenBank/DDBJ whole genome shotgun (WGS) entry which is preliminary data.</text>
</comment>
<proteinExistence type="predicted"/>
<accession>A0A401IKF3</accession>
<sequence length="317" mass="34520">MTRGQRNTAPKLEVHLLREGIIESTHRVEATVCDDRGRLLSVAGSSETTAFVRSALKPFQALAVTSTGTLERYDLTDKDLAIICSSHQGAVEQARQVFNVLWRSDIDPSALQCPIPKKSHSPLEHNCSGKHAGMLAVCQQRNWPLNTYLRRSSPVQQLILSKISELLAMPGDELIGAHDDCGAPTYSMKLGQMAHLYAQLASGNNIDLERVLRAMTYHPMMVAGPGIFDTELMSLTDGELVSKSGAEGIQCVGRVGEGMGLAIKVTDGSKRAKCAVAIHVLRQIGWITPTVAETLAERFISLSQYTRLEVIGELAMI</sequence>